<dbReference type="RefSeq" id="WP_114435104.1">
    <property type="nucleotide sequence ID" value="NZ_QPJI01000016.1"/>
</dbReference>
<dbReference type="Proteomes" id="UP000253647">
    <property type="component" value="Unassembled WGS sequence"/>
</dbReference>
<feature type="transmembrane region" description="Helical" evidence="2">
    <location>
        <begin position="47"/>
        <end position="69"/>
    </location>
</feature>
<proteinExistence type="predicted"/>
<comment type="caution">
    <text evidence="3">The sequence shown here is derived from an EMBL/GenBank/DDBJ whole genome shotgun (WGS) entry which is preliminary data.</text>
</comment>
<feature type="transmembrane region" description="Helical" evidence="2">
    <location>
        <begin position="12"/>
        <end position="35"/>
    </location>
</feature>
<dbReference type="AlphaFoldDB" id="A0A368XAE3"/>
<gene>
    <name evidence="3" type="ORF">DET61_11619</name>
</gene>
<feature type="transmembrane region" description="Helical" evidence="2">
    <location>
        <begin position="155"/>
        <end position="174"/>
    </location>
</feature>
<keyword evidence="2" id="KW-1133">Transmembrane helix</keyword>
<dbReference type="EMBL" id="QPJI01000016">
    <property type="protein sequence ID" value="RCW63978.1"/>
    <property type="molecule type" value="Genomic_DNA"/>
</dbReference>
<evidence type="ECO:0000256" key="2">
    <source>
        <dbReference type="SAM" id="Phobius"/>
    </source>
</evidence>
<accession>A0A368XAE3</accession>
<organism evidence="3 4">
    <name type="scientific">Marinobacter nauticus</name>
    <name type="common">Marinobacter hydrocarbonoclasticus</name>
    <name type="synonym">Marinobacter aquaeolei</name>
    <dbReference type="NCBI Taxonomy" id="2743"/>
    <lineage>
        <taxon>Bacteria</taxon>
        <taxon>Pseudomonadati</taxon>
        <taxon>Pseudomonadota</taxon>
        <taxon>Gammaproteobacteria</taxon>
        <taxon>Pseudomonadales</taxon>
        <taxon>Marinobacteraceae</taxon>
        <taxon>Marinobacter</taxon>
    </lineage>
</organism>
<keyword evidence="2" id="KW-0812">Transmembrane</keyword>
<keyword evidence="2" id="KW-0472">Membrane</keyword>
<sequence>MSQKQVARREISECVGLIVLALIAPGIGVGMSGLVGTVDIWLQHIPLASIVLGVLCVISAAFIFGAVILTQPRSKKHWAVFGVLLFLGMLGLVSGGKGITNQHSEVLTGEPQHRSEISSLSTGLFENERPRKWPASDPEEEPAPMQHELREAMRIMPFIALVPLTLILLSNMLASDTRSARSTSTHRER</sequence>
<evidence type="ECO:0000313" key="3">
    <source>
        <dbReference type="EMBL" id="RCW63978.1"/>
    </source>
</evidence>
<feature type="region of interest" description="Disordered" evidence="1">
    <location>
        <begin position="107"/>
        <end position="144"/>
    </location>
</feature>
<evidence type="ECO:0000313" key="4">
    <source>
        <dbReference type="Proteomes" id="UP000253647"/>
    </source>
</evidence>
<name>A0A368XAE3_MARNT</name>
<evidence type="ECO:0000256" key="1">
    <source>
        <dbReference type="SAM" id="MobiDB-lite"/>
    </source>
</evidence>
<reference evidence="3 4" key="1">
    <citation type="submission" date="2018-07" db="EMBL/GenBank/DDBJ databases">
        <title>Freshwater and sediment microbial communities from various areas in North America, analyzing microbe dynamics in response to fracking.</title>
        <authorList>
            <person name="Lamendella R."/>
        </authorList>
    </citation>
    <scope>NUCLEOTIDE SEQUENCE [LARGE SCALE GENOMIC DNA]</scope>
    <source>
        <strain evidence="3 4">105B</strain>
    </source>
</reference>
<feature type="transmembrane region" description="Helical" evidence="2">
    <location>
        <begin position="78"/>
        <end position="96"/>
    </location>
</feature>
<protein>
    <submittedName>
        <fullName evidence="3">Uncharacterized protein</fullName>
    </submittedName>
</protein>